<evidence type="ECO:0000313" key="8">
    <source>
        <dbReference type="EMBL" id="KAB7493675.1"/>
    </source>
</evidence>
<evidence type="ECO:0000256" key="4">
    <source>
        <dbReference type="ARBA" id="ARBA00023163"/>
    </source>
</evidence>
<dbReference type="InterPro" id="IPR009071">
    <property type="entry name" value="HMG_box_dom"/>
</dbReference>
<evidence type="ECO:0000256" key="1">
    <source>
        <dbReference type="ARBA" id="ARBA00004123"/>
    </source>
</evidence>
<keyword evidence="5 6" id="KW-0539">Nucleus</keyword>
<evidence type="ECO:0000313" key="9">
    <source>
        <dbReference type="Proteomes" id="UP000326759"/>
    </source>
</evidence>
<dbReference type="InterPro" id="IPR050917">
    <property type="entry name" value="SOX_TF"/>
</dbReference>
<reference evidence="8 9" key="1">
    <citation type="journal article" date="2019" name="PLoS Biol.">
        <title>Sex chromosomes control vertical transmission of feminizing Wolbachia symbionts in an isopod.</title>
        <authorList>
            <person name="Becking T."/>
            <person name="Chebbi M.A."/>
            <person name="Giraud I."/>
            <person name="Moumen B."/>
            <person name="Laverre T."/>
            <person name="Caubet Y."/>
            <person name="Peccoud J."/>
            <person name="Gilbert C."/>
            <person name="Cordaux R."/>
        </authorList>
    </citation>
    <scope>NUCLEOTIDE SEQUENCE [LARGE SCALE GENOMIC DNA]</scope>
    <source>
        <strain evidence="8">ANa2</strain>
        <tissue evidence="8">Whole body excluding digestive tract and cuticle</tissue>
    </source>
</reference>
<evidence type="ECO:0000259" key="7">
    <source>
        <dbReference type="PROSITE" id="PS50118"/>
    </source>
</evidence>
<dbReference type="EMBL" id="SEYY01025095">
    <property type="protein sequence ID" value="KAB7493675.1"/>
    <property type="molecule type" value="Genomic_DNA"/>
</dbReference>
<protein>
    <submittedName>
        <fullName evidence="8">Transcription factor Sox-18A</fullName>
    </submittedName>
</protein>
<feature type="domain" description="HMG box" evidence="7">
    <location>
        <begin position="25"/>
        <end position="70"/>
    </location>
</feature>
<dbReference type="GO" id="GO:0000981">
    <property type="term" value="F:DNA-binding transcription factor activity, RNA polymerase II-specific"/>
    <property type="evidence" value="ECO:0007669"/>
    <property type="project" value="TreeGrafter"/>
</dbReference>
<dbReference type="Pfam" id="PF00505">
    <property type="entry name" value="HMG_box"/>
    <property type="match status" value="1"/>
</dbReference>
<name>A0A5N5SHA0_9CRUS</name>
<sequence>MIIVKRIKHGLPFSGVDSDRRKVHVKRPMNAFMVWAQEARRKLSGQHRQVHNAELSKSLGRIWSYLNSIL</sequence>
<keyword evidence="3 6" id="KW-0238">DNA-binding</keyword>
<dbReference type="Gene3D" id="1.10.30.10">
    <property type="entry name" value="High mobility group box domain"/>
    <property type="match status" value="1"/>
</dbReference>
<gene>
    <name evidence="8" type="primary">sox18-a</name>
    <name evidence="8" type="ORF">Anas_04534</name>
</gene>
<dbReference type="PANTHER" id="PTHR45803:SF5">
    <property type="entry name" value="SOX100B"/>
    <property type="match status" value="1"/>
</dbReference>
<dbReference type="AlphaFoldDB" id="A0A5N5SHA0"/>
<dbReference type="SUPFAM" id="SSF47095">
    <property type="entry name" value="HMG-box"/>
    <property type="match status" value="1"/>
</dbReference>
<proteinExistence type="predicted"/>
<dbReference type="PANTHER" id="PTHR45803">
    <property type="entry name" value="SOX100B"/>
    <property type="match status" value="1"/>
</dbReference>
<organism evidence="8 9">
    <name type="scientific">Armadillidium nasatum</name>
    <dbReference type="NCBI Taxonomy" id="96803"/>
    <lineage>
        <taxon>Eukaryota</taxon>
        <taxon>Metazoa</taxon>
        <taxon>Ecdysozoa</taxon>
        <taxon>Arthropoda</taxon>
        <taxon>Crustacea</taxon>
        <taxon>Multicrustacea</taxon>
        <taxon>Malacostraca</taxon>
        <taxon>Eumalacostraca</taxon>
        <taxon>Peracarida</taxon>
        <taxon>Isopoda</taxon>
        <taxon>Oniscidea</taxon>
        <taxon>Crinocheta</taxon>
        <taxon>Armadillidiidae</taxon>
        <taxon>Armadillidium</taxon>
    </lineage>
</organism>
<dbReference type="PROSITE" id="PS50118">
    <property type="entry name" value="HMG_BOX_2"/>
    <property type="match status" value="1"/>
</dbReference>
<dbReference type="OrthoDB" id="6247875at2759"/>
<dbReference type="GO" id="GO:0005634">
    <property type="term" value="C:nucleus"/>
    <property type="evidence" value="ECO:0007669"/>
    <property type="project" value="UniProtKB-SubCell"/>
</dbReference>
<evidence type="ECO:0000256" key="3">
    <source>
        <dbReference type="ARBA" id="ARBA00023125"/>
    </source>
</evidence>
<keyword evidence="2" id="KW-0805">Transcription regulation</keyword>
<evidence type="ECO:0000256" key="2">
    <source>
        <dbReference type="ARBA" id="ARBA00023015"/>
    </source>
</evidence>
<comment type="caution">
    <text evidence="8">The sequence shown here is derived from an EMBL/GenBank/DDBJ whole genome shotgun (WGS) entry which is preliminary data.</text>
</comment>
<evidence type="ECO:0000256" key="6">
    <source>
        <dbReference type="PROSITE-ProRule" id="PRU00267"/>
    </source>
</evidence>
<evidence type="ECO:0000256" key="5">
    <source>
        <dbReference type="ARBA" id="ARBA00023242"/>
    </source>
</evidence>
<keyword evidence="9" id="KW-1185">Reference proteome</keyword>
<keyword evidence="4" id="KW-0804">Transcription</keyword>
<comment type="subcellular location">
    <subcellularLocation>
        <location evidence="1">Nucleus</location>
    </subcellularLocation>
</comment>
<accession>A0A5N5SHA0</accession>
<dbReference type="GO" id="GO:0000978">
    <property type="term" value="F:RNA polymerase II cis-regulatory region sequence-specific DNA binding"/>
    <property type="evidence" value="ECO:0007669"/>
    <property type="project" value="TreeGrafter"/>
</dbReference>
<dbReference type="Proteomes" id="UP000326759">
    <property type="component" value="Unassembled WGS sequence"/>
</dbReference>
<feature type="DNA-binding region" description="HMG box" evidence="6">
    <location>
        <begin position="25"/>
        <end position="70"/>
    </location>
</feature>
<dbReference type="InterPro" id="IPR036910">
    <property type="entry name" value="HMG_box_dom_sf"/>
</dbReference>